<reference evidence="3" key="1">
    <citation type="journal article" date="2020" name="Fungal Divers.">
        <title>Resolving the Mortierellaceae phylogeny through synthesis of multi-gene phylogenetics and phylogenomics.</title>
        <authorList>
            <person name="Vandepol N."/>
            <person name="Liber J."/>
            <person name="Desiro A."/>
            <person name="Na H."/>
            <person name="Kennedy M."/>
            <person name="Barry K."/>
            <person name="Grigoriev I.V."/>
            <person name="Miller A.N."/>
            <person name="O'Donnell K."/>
            <person name="Stajich J.E."/>
            <person name="Bonito G."/>
        </authorList>
    </citation>
    <scope>NUCLEOTIDE SEQUENCE</scope>
    <source>
        <strain evidence="3">KOD1015</strain>
    </source>
</reference>
<keyword evidence="4" id="KW-1185">Reference proteome</keyword>
<dbReference type="InterPro" id="IPR001680">
    <property type="entry name" value="WD40_rpt"/>
</dbReference>
<feature type="region of interest" description="Disordered" evidence="2">
    <location>
        <begin position="1"/>
        <end position="25"/>
    </location>
</feature>
<accession>A0A9P6K9Q0</accession>
<dbReference type="PROSITE" id="PS50294">
    <property type="entry name" value="WD_REPEATS_REGION"/>
    <property type="match status" value="1"/>
</dbReference>
<dbReference type="OrthoDB" id="972532at2759"/>
<protein>
    <submittedName>
        <fullName evidence="3">Uncharacterized protein</fullName>
    </submittedName>
</protein>
<feature type="compositionally biased region" description="Basic residues" evidence="2">
    <location>
        <begin position="8"/>
        <end position="21"/>
    </location>
</feature>
<evidence type="ECO:0000256" key="1">
    <source>
        <dbReference type="PROSITE-ProRule" id="PRU00221"/>
    </source>
</evidence>
<feature type="repeat" description="WD" evidence="1">
    <location>
        <begin position="243"/>
        <end position="278"/>
    </location>
</feature>
<evidence type="ECO:0000256" key="2">
    <source>
        <dbReference type="SAM" id="MobiDB-lite"/>
    </source>
</evidence>
<feature type="non-terminal residue" evidence="3">
    <location>
        <position position="278"/>
    </location>
</feature>
<dbReference type="Proteomes" id="UP000780801">
    <property type="component" value="Unassembled WGS sequence"/>
</dbReference>
<dbReference type="Gene3D" id="2.130.10.10">
    <property type="entry name" value="YVTN repeat-like/Quinoprotein amine dehydrogenase"/>
    <property type="match status" value="1"/>
</dbReference>
<sequence length="278" mass="30467">MTSLPPPPRKHSSSTHGHRIPKVNPKCLATDTAVPTNDEHDLDEALAHLLNRSTLDADLSSAHHPHLPHCRYYSGPHSPSSSLDSEPHSICGSVGGVNARRASQAYLSPLSPAASDLSTATTATTATATAVSCYFTAQAHSTRPCHTCHSYSCTAVAMGEECDYAARSETAELDQASTTPCPYCSSARSNSICSAMSQEDRQQQHHHQHQHPRSQSISMMPIYDPCSIETMRSLVPSEVRRRMSYHLDECWFVHFSPSGEYLASIGRDHNINLWQDMT</sequence>
<comment type="caution">
    <text evidence="3">The sequence shown here is derived from an EMBL/GenBank/DDBJ whole genome shotgun (WGS) entry which is preliminary data.</text>
</comment>
<evidence type="ECO:0000313" key="3">
    <source>
        <dbReference type="EMBL" id="KAF9575267.1"/>
    </source>
</evidence>
<dbReference type="InterPro" id="IPR015943">
    <property type="entry name" value="WD40/YVTN_repeat-like_dom_sf"/>
</dbReference>
<feature type="region of interest" description="Disordered" evidence="2">
    <location>
        <begin position="195"/>
        <end position="215"/>
    </location>
</feature>
<organism evidence="3 4">
    <name type="scientific">Lunasporangiospora selenospora</name>
    <dbReference type="NCBI Taxonomy" id="979761"/>
    <lineage>
        <taxon>Eukaryota</taxon>
        <taxon>Fungi</taxon>
        <taxon>Fungi incertae sedis</taxon>
        <taxon>Mucoromycota</taxon>
        <taxon>Mortierellomycotina</taxon>
        <taxon>Mortierellomycetes</taxon>
        <taxon>Mortierellales</taxon>
        <taxon>Mortierellaceae</taxon>
        <taxon>Lunasporangiospora</taxon>
    </lineage>
</organism>
<dbReference type="EMBL" id="JAABOA010005621">
    <property type="protein sequence ID" value="KAF9575267.1"/>
    <property type="molecule type" value="Genomic_DNA"/>
</dbReference>
<dbReference type="AlphaFoldDB" id="A0A9P6K9Q0"/>
<dbReference type="SUPFAM" id="SSF50978">
    <property type="entry name" value="WD40 repeat-like"/>
    <property type="match status" value="1"/>
</dbReference>
<proteinExistence type="predicted"/>
<name>A0A9P6K9Q0_9FUNG</name>
<dbReference type="SMART" id="SM00320">
    <property type="entry name" value="WD40"/>
    <property type="match status" value="1"/>
</dbReference>
<evidence type="ECO:0000313" key="4">
    <source>
        <dbReference type="Proteomes" id="UP000780801"/>
    </source>
</evidence>
<dbReference type="InterPro" id="IPR036322">
    <property type="entry name" value="WD40_repeat_dom_sf"/>
</dbReference>
<gene>
    <name evidence="3" type="ORF">BGW38_008242</name>
</gene>
<dbReference type="PROSITE" id="PS50082">
    <property type="entry name" value="WD_REPEATS_2"/>
    <property type="match status" value="1"/>
</dbReference>
<keyword evidence="1" id="KW-0853">WD repeat</keyword>